<comment type="caution">
    <text evidence="2">The sequence shown here is derived from an EMBL/GenBank/DDBJ whole genome shotgun (WGS) entry which is preliminary data.</text>
</comment>
<organism evidence="2 3">
    <name type="scientific">Scytonema millei VB511283</name>
    <dbReference type="NCBI Taxonomy" id="1245923"/>
    <lineage>
        <taxon>Bacteria</taxon>
        <taxon>Bacillati</taxon>
        <taxon>Cyanobacteriota</taxon>
        <taxon>Cyanophyceae</taxon>
        <taxon>Nostocales</taxon>
        <taxon>Scytonemataceae</taxon>
        <taxon>Scytonema</taxon>
    </lineage>
</organism>
<dbReference type="EMBL" id="JTJC03000003">
    <property type="protein sequence ID" value="NHC35709.1"/>
    <property type="molecule type" value="Genomic_DNA"/>
</dbReference>
<dbReference type="SUPFAM" id="SSF53756">
    <property type="entry name" value="UDP-Glycosyltransferase/glycogen phosphorylase"/>
    <property type="match status" value="1"/>
</dbReference>
<feature type="domain" description="Glycosyl transferase family 1" evidence="1">
    <location>
        <begin position="196"/>
        <end position="356"/>
    </location>
</feature>
<dbReference type="RefSeq" id="WP_039713334.1">
    <property type="nucleotide sequence ID" value="NZ_JTJC03000003.1"/>
</dbReference>
<proteinExistence type="predicted"/>
<dbReference type="AlphaFoldDB" id="A0A9X5E5V4"/>
<sequence>MDRNQNFRIAWLLPVAWFYWQPAIGQFTQIFPQTKVFTGLFPGFARGFENSFVVEVVGKFQVLETARETTGYGSNFTYLSPRIIFHLLRLRPHAIFSSSFGIWTILALLLKPLCWWRVIIAYEGSSPGVDYRNSALRLLIRRLMVKLADACITNSHAGKAYLVDILNAKDSRVFVQPYEIPDTKTLAIQENIELDNSQLQRPVFLFVGHIIPRKGLQILLEACKILHQQGYREYTLQVVGNGSQQEELEKFAQEYHLTDCIQWVGRVDYNLISAYFRNADVFVLPTLEDTWGVVVLEAMLLGKPVLCSTGAGTSELIVNGENGYVFDPNQPEKLAELMRQFIDRPTAIENMGKKSQQIMSQYTPEAASKCLAQVTNLVLNN</sequence>
<dbReference type="Pfam" id="PF00534">
    <property type="entry name" value="Glycos_transf_1"/>
    <property type="match status" value="1"/>
</dbReference>
<accession>A0A9X5E5V4</accession>
<keyword evidence="3" id="KW-1185">Reference proteome</keyword>
<evidence type="ECO:0000313" key="3">
    <source>
        <dbReference type="Proteomes" id="UP000031532"/>
    </source>
</evidence>
<dbReference type="PANTHER" id="PTHR45947:SF3">
    <property type="entry name" value="SULFOQUINOVOSYL TRANSFERASE SQD2"/>
    <property type="match status" value="1"/>
</dbReference>
<dbReference type="CDD" id="cd03801">
    <property type="entry name" value="GT4_PimA-like"/>
    <property type="match status" value="1"/>
</dbReference>
<dbReference type="InterPro" id="IPR001296">
    <property type="entry name" value="Glyco_trans_1"/>
</dbReference>
<gene>
    <name evidence="2" type="ORF">QH73_0013740</name>
</gene>
<dbReference type="Gene3D" id="3.40.50.2000">
    <property type="entry name" value="Glycogen Phosphorylase B"/>
    <property type="match status" value="2"/>
</dbReference>
<evidence type="ECO:0000259" key="1">
    <source>
        <dbReference type="Pfam" id="PF00534"/>
    </source>
</evidence>
<reference evidence="2 3" key="1">
    <citation type="journal article" date="2015" name="Genome Announc.">
        <title>Draft Genome Sequence of the Terrestrial Cyanobacterium Scytonema millei VB511283, Isolated from Eastern India.</title>
        <authorList>
            <person name="Sen D."/>
            <person name="Chandrababunaidu M.M."/>
            <person name="Singh D."/>
            <person name="Sanghi N."/>
            <person name="Ghorai A."/>
            <person name="Mishra G.P."/>
            <person name="Madduluri M."/>
            <person name="Adhikary S.P."/>
            <person name="Tripathy S."/>
        </authorList>
    </citation>
    <scope>NUCLEOTIDE SEQUENCE [LARGE SCALE GENOMIC DNA]</scope>
    <source>
        <strain evidence="2 3">VB511283</strain>
    </source>
</reference>
<name>A0A9X5E5V4_9CYAN</name>
<dbReference type="Proteomes" id="UP000031532">
    <property type="component" value="Unassembled WGS sequence"/>
</dbReference>
<dbReference type="OrthoDB" id="516698at2"/>
<dbReference type="InterPro" id="IPR050194">
    <property type="entry name" value="Glycosyltransferase_grp1"/>
</dbReference>
<dbReference type="GO" id="GO:0016757">
    <property type="term" value="F:glycosyltransferase activity"/>
    <property type="evidence" value="ECO:0007669"/>
    <property type="project" value="InterPro"/>
</dbReference>
<dbReference type="PANTHER" id="PTHR45947">
    <property type="entry name" value="SULFOQUINOVOSYL TRANSFERASE SQD2"/>
    <property type="match status" value="1"/>
</dbReference>
<evidence type="ECO:0000313" key="2">
    <source>
        <dbReference type="EMBL" id="NHC35709.1"/>
    </source>
</evidence>
<protein>
    <submittedName>
        <fullName evidence="2">Glycosyltransferase family 4 protein</fullName>
    </submittedName>
</protein>